<organism evidence="1 2">
    <name type="scientific">Afipia massiliensis</name>
    <dbReference type="NCBI Taxonomy" id="211460"/>
    <lineage>
        <taxon>Bacteria</taxon>
        <taxon>Pseudomonadati</taxon>
        <taxon>Pseudomonadota</taxon>
        <taxon>Alphaproteobacteria</taxon>
        <taxon>Hyphomicrobiales</taxon>
        <taxon>Nitrobacteraceae</taxon>
        <taxon>Afipia</taxon>
    </lineage>
</organism>
<name>A0A4V6BES0_9BRAD</name>
<dbReference type="OrthoDB" id="7596417at2"/>
<protein>
    <submittedName>
        <fullName evidence="1">Uncharacterized protein</fullName>
    </submittedName>
</protein>
<evidence type="ECO:0000313" key="2">
    <source>
        <dbReference type="Proteomes" id="UP000034832"/>
    </source>
</evidence>
<proteinExistence type="predicted"/>
<dbReference type="EMBL" id="LBIA02000001">
    <property type="protein sequence ID" value="TKT73973.1"/>
    <property type="molecule type" value="Genomic_DNA"/>
</dbReference>
<gene>
    <name evidence="1" type="ORF">YH63_011570</name>
</gene>
<evidence type="ECO:0000313" key="1">
    <source>
        <dbReference type="EMBL" id="TKT73973.1"/>
    </source>
</evidence>
<reference evidence="1" key="1">
    <citation type="submission" date="2019-04" db="EMBL/GenBank/DDBJ databases">
        <title>Whole genome sequencing of cave bacteria.</title>
        <authorList>
            <person name="Gan H.M."/>
            <person name="Barton H."/>
            <person name="Savka M.A."/>
        </authorList>
    </citation>
    <scope>NUCLEOTIDE SEQUENCE [LARGE SCALE GENOMIC DNA]</scope>
    <source>
        <strain evidence="1">LC387</strain>
    </source>
</reference>
<dbReference type="AlphaFoldDB" id="A0A4V6BES0"/>
<dbReference type="Proteomes" id="UP000034832">
    <property type="component" value="Unassembled WGS sequence"/>
</dbReference>
<comment type="caution">
    <text evidence="1">The sequence shown here is derived from an EMBL/GenBank/DDBJ whole genome shotgun (WGS) entry which is preliminary data.</text>
</comment>
<dbReference type="STRING" id="211460.YH63_07415"/>
<keyword evidence="2" id="KW-1185">Reference proteome</keyword>
<sequence length="174" mass="19364">MFRTMMFRTTNLRTMSIRTPDSRTVMQHALAALAALAVALLAWPLAAQHATPSKPFLEKNAFYLRSAGFRIQFANDAAGQRALKALPPHRFVVHKAGGAPRYVYADPGVCNCIFSGTQDNYKSYLDILRQPLPGVDDVSPDYKTQASALLLDQPVDFGMTNNDDSLSDYFRDYL</sequence>
<accession>A0A4V6BES0</accession>